<dbReference type="RefSeq" id="WP_184994280.1">
    <property type="nucleotide sequence ID" value="NZ_BOMK01000004.1"/>
</dbReference>
<sequence>MIDDSLMDQILEAVTGLAEDVAEQILDLVTDVAAELGELTHEDVVNLVEAAITATAGAAATATLHHHRGRVI</sequence>
<protein>
    <submittedName>
        <fullName evidence="1">Uncharacterized protein</fullName>
    </submittedName>
</protein>
<evidence type="ECO:0000313" key="2">
    <source>
        <dbReference type="Proteomes" id="UP000578112"/>
    </source>
</evidence>
<reference evidence="1 2" key="1">
    <citation type="submission" date="2020-08" db="EMBL/GenBank/DDBJ databases">
        <title>Sequencing the genomes of 1000 actinobacteria strains.</title>
        <authorList>
            <person name="Klenk H.-P."/>
        </authorList>
    </citation>
    <scope>NUCLEOTIDE SEQUENCE [LARGE SCALE GENOMIC DNA]</scope>
    <source>
        <strain evidence="1 2">DSM 43149</strain>
    </source>
</reference>
<dbReference type="AlphaFoldDB" id="A0A7W7HY19"/>
<gene>
    <name evidence="1" type="ORF">BJ971_003454</name>
</gene>
<organism evidence="1 2">
    <name type="scientific">Actinoplanes digitatis</name>
    <dbReference type="NCBI Taxonomy" id="1868"/>
    <lineage>
        <taxon>Bacteria</taxon>
        <taxon>Bacillati</taxon>
        <taxon>Actinomycetota</taxon>
        <taxon>Actinomycetes</taxon>
        <taxon>Micromonosporales</taxon>
        <taxon>Micromonosporaceae</taxon>
        <taxon>Actinoplanes</taxon>
    </lineage>
</organism>
<accession>A0A7W7HY19</accession>
<dbReference type="Proteomes" id="UP000578112">
    <property type="component" value="Unassembled WGS sequence"/>
</dbReference>
<comment type="caution">
    <text evidence="1">The sequence shown here is derived from an EMBL/GenBank/DDBJ whole genome shotgun (WGS) entry which is preliminary data.</text>
</comment>
<name>A0A7W7HY19_9ACTN</name>
<dbReference type="EMBL" id="JACHNH010000001">
    <property type="protein sequence ID" value="MBB4762898.1"/>
    <property type="molecule type" value="Genomic_DNA"/>
</dbReference>
<keyword evidence="2" id="KW-1185">Reference proteome</keyword>
<evidence type="ECO:0000313" key="1">
    <source>
        <dbReference type="EMBL" id="MBB4762898.1"/>
    </source>
</evidence>
<proteinExistence type="predicted"/>